<feature type="transmembrane region" description="Helical" evidence="1">
    <location>
        <begin position="111"/>
        <end position="130"/>
    </location>
</feature>
<dbReference type="OrthoDB" id="2081930at2"/>
<feature type="transmembrane region" description="Helical" evidence="1">
    <location>
        <begin position="7"/>
        <end position="27"/>
    </location>
</feature>
<dbReference type="AlphaFoldDB" id="A0A371AZI7"/>
<sequence length="146" mass="16920">MKGKFHGVFSLLIIMFAMLIGLVSIMLHSIQIGLFYITALFLLPIVVIFSYCSKCMCRLEDCGHVFPGKITKLLPKRKVREYYLKDILGVMIPALILCGFPQYWLWKCKPLFFIFWALLLIGIAEIYLFVCKKCRNVNCKLCPKNK</sequence>
<reference evidence="2 3" key="1">
    <citation type="submission" date="2018-07" db="EMBL/GenBank/DDBJ databases">
        <title>Anaerosacharophilus polymeroproducens gen. nov. sp. nov., an anaerobic bacterium isolated from salt field.</title>
        <authorList>
            <person name="Kim W."/>
            <person name="Yang S.-H."/>
            <person name="Oh J."/>
            <person name="Lee J.-H."/>
            <person name="Kwon K.K."/>
        </authorList>
    </citation>
    <scope>NUCLEOTIDE SEQUENCE [LARGE SCALE GENOMIC DNA]</scope>
    <source>
        <strain evidence="2 3">MCWD5</strain>
    </source>
</reference>
<dbReference type="Proteomes" id="UP000255036">
    <property type="component" value="Unassembled WGS sequence"/>
</dbReference>
<keyword evidence="1" id="KW-0812">Transmembrane</keyword>
<comment type="caution">
    <text evidence="2">The sequence shown here is derived from an EMBL/GenBank/DDBJ whole genome shotgun (WGS) entry which is preliminary data.</text>
</comment>
<accession>A0A371AZI7</accession>
<evidence type="ECO:0000313" key="3">
    <source>
        <dbReference type="Proteomes" id="UP000255036"/>
    </source>
</evidence>
<feature type="transmembrane region" description="Helical" evidence="1">
    <location>
        <begin position="33"/>
        <end position="52"/>
    </location>
</feature>
<organism evidence="2 3">
    <name type="scientific">Anaerosacchariphilus polymeriproducens</name>
    <dbReference type="NCBI Taxonomy" id="1812858"/>
    <lineage>
        <taxon>Bacteria</taxon>
        <taxon>Bacillati</taxon>
        <taxon>Bacillota</taxon>
        <taxon>Clostridia</taxon>
        <taxon>Lachnospirales</taxon>
        <taxon>Lachnospiraceae</taxon>
        <taxon>Anaerosacchariphilus</taxon>
    </lineage>
</organism>
<keyword evidence="1" id="KW-0472">Membrane</keyword>
<name>A0A371AZI7_9FIRM</name>
<evidence type="ECO:0000256" key="1">
    <source>
        <dbReference type="SAM" id="Phobius"/>
    </source>
</evidence>
<dbReference type="RefSeq" id="WP_115480489.1">
    <property type="nucleotide sequence ID" value="NZ_QRCT01000009.1"/>
</dbReference>
<protein>
    <submittedName>
        <fullName evidence="2">Uncharacterized protein</fullName>
    </submittedName>
</protein>
<evidence type="ECO:0000313" key="2">
    <source>
        <dbReference type="EMBL" id="RDU25005.1"/>
    </source>
</evidence>
<keyword evidence="3" id="KW-1185">Reference proteome</keyword>
<proteinExistence type="predicted"/>
<gene>
    <name evidence="2" type="ORF">DWV06_01900</name>
</gene>
<feature type="transmembrane region" description="Helical" evidence="1">
    <location>
        <begin position="82"/>
        <end position="105"/>
    </location>
</feature>
<dbReference type="EMBL" id="QRCT01000009">
    <property type="protein sequence ID" value="RDU25005.1"/>
    <property type="molecule type" value="Genomic_DNA"/>
</dbReference>
<keyword evidence="1" id="KW-1133">Transmembrane helix</keyword>